<dbReference type="InterPro" id="IPR028098">
    <property type="entry name" value="Glyco_trans_4-like_N"/>
</dbReference>
<name>A0ABT3INV2_9BACT</name>
<evidence type="ECO:0000313" key="4">
    <source>
        <dbReference type="Proteomes" id="UP001207742"/>
    </source>
</evidence>
<dbReference type="InterPro" id="IPR050194">
    <property type="entry name" value="Glycosyltransferase_grp1"/>
</dbReference>
<reference evidence="3 4" key="1">
    <citation type="submission" date="2022-10" db="EMBL/GenBank/DDBJ databases">
        <title>Chitinophaga nivalis PC15 sp. nov., isolated from Pyeongchang county, South Korea.</title>
        <authorList>
            <person name="Trinh H.N."/>
        </authorList>
    </citation>
    <scope>NUCLEOTIDE SEQUENCE [LARGE SCALE GENOMIC DNA]</scope>
    <source>
        <strain evidence="3 4">PC14</strain>
    </source>
</reference>
<dbReference type="EMBL" id="JAPDNS010000002">
    <property type="protein sequence ID" value="MCW3485645.1"/>
    <property type="molecule type" value="Genomic_DNA"/>
</dbReference>
<dbReference type="PANTHER" id="PTHR45947">
    <property type="entry name" value="SULFOQUINOVOSYL TRANSFERASE SQD2"/>
    <property type="match status" value="1"/>
</dbReference>
<dbReference type="PANTHER" id="PTHR45947:SF3">
    <property type="entry name" value="SULFOQUINOVOSYL TRANSFERASE SQD2"/>
    <property type="match status" value="1"/>
</dbReference>
<dbReference type="Pfam" id="PF13439">
    <property type="entry name" value="Glyco_transf_4"/>
    <property type="match status" value="1"/>
</dbReference>
<evidence type="ECO:0000259" key="1">
    <source>
        <dbReference type="Pfam" id="PF00534"/>
    </source>
</evidence>
<dbReference type="Proteomes" id="UP001207742">
    <property type="component" value="Unassembled WGS sequence"/>
</dbReference>
<comment type="caution">
    <text evidence="3">The sequence shown here is derived from an EMBL/GenBank/DDBJ whole genome shotgun (WGS) entry which is preliminary data.</text>
</comment>
<sequence>MKNVLILSYEFPPIIGGAGVYAHDLAIGLVKNGHRVSLLTYRSPENTDFLKRFAQQYQVTCYTIPNQKYLHFYLFFRQLKKLVKQQHYDTIIFSDARSKKMGTFFQASLKQLLSRSVSIFHGGEQNSFFDKPSFLLRTFGMKDKMLQFFMQQKKIVVVSRAEHEMWNKTSLKEKLHLITHGIDTDIFHRRNPAEIDAIKKRLGISSTRPILLSASRLIKQKGQEVVVEGLPEMVKALPDLLYIIVGGGPHQEVLEAMVNERGLQKNVLFAGGVDRTVLSEYLAICDLFVLPSQFYESFGLVYLEAAACGKTAIAGNRGGTNEAIVDQVTGFLVNPVSKDEIIDKVLQVLQDEQLRQNLQTSAFNRTVEEFSNVRMAEKLINI</sequence>
<dbReference type="SUPFAM" id="SSF53756">
    <property type="entry name" value="UDP-Glycosyltransferase/glycogen phosphorylase"/>
    <property type="match status" value="1"/>
</dbReference>
<gene>
    <name evidence="3" type="ORF">OL497_17185</name>
</gene>
<accession>A0ABT3INV2</accession>
<evidence type="ECO:0000313" key="3">
    <source>
        <dbReference type="EMBL" id="MCW3485645.1"/>
    </source>
</evidence>
<proteinExistence type="predicted"/>
<protein>
    <submittedName>
        <fullName evidence="3">Glycosyltransferase family 4 protein</fullName>
    </submittedName>
</protein>
<dbReference type="InterPro" id="IPR001296">
    <property type="entry name" value="Glyco_trans_1"/>
</dbReference>
<dbReference type="Gene3D" id="3.40.50.2000">
    <property type="entry name" value="Glycogen Phosphorylase B"/>
    <property type="match status" value="2"/>
</dbReference>
<evidence type="ECO:0000259" key="2">
    <source>
        <dbReference type="Pfam" id="PF13439"/>
    </source>
</evidence>
<dbReference type="Pfam" id="PF00534">
    <property type="entry name" value="Glycos_transf_1"/>
    <property type="match status" value="1"/>
</dbReference>
<feature type="domain" description="Glycosyl transferase family 1" evidence="1">
    <location>
        <begin position="196"/>
        <end position="363"/>
    </location>
</feature>
<organism evidence="3 4">
    <name type="scientific">Chitinophaga nivalis</name>
    <dbReference type="NCBI Taxonomy" id="2991709"/>
    <lineage>
        <taxon>Bacteria</taxon>
        <taxon>Pseudomonadati</taxon>
        <taxon>Bacteroidota</taxon>
        <taxon>Chitinophagia</taxon>
        <taxon>Chitinophagales</taxon>
        <taxon>Chitinophagaceae</taxon>
        <taxon>Chitinophaga</taxon>
    </lineage>
</organism>
<dbReference type="RefSeq" id="WP_264732280.1">
    <property type="nucleotide sequence ID" value="NZ_JAPDNR010000001.1"/>
</dbReference>
<feature type="domain" description="Glycosyltransferase subfamily 4-like N-terminal" evidence="2">
    <location>
        <begin position="15"/>
        <end position="185"/>
    </location>
</feature>
<keyword evidence="4" id="KW-1185">Reference proteome</keyword>
<dbReference type="CDD" id="cd03801">
    <property type="entry name" value="GT4_PimA-like"/>
    <property type="match status" value="1"/>
</dbReference>